<dbReference type="InterPro" id="IPR011048">
    <property type="entry name" value="Haem_d1_sf"/>
</dbReference>
<dbReference type="EC" id="3.1.1.31" evidence="3"/>
<dbReference type="EMBL" id="CP001862">
    <property type="protein sequence ID" value="ADB63238.1"/>
    <property type="molecule type" value="Genomic_DNA"/>
</dbReference>
<keyword evidence="3" id="KW-0378">Hydrolase</keyword>
<dbReference type="InterPro" id="IPR015943">
    <property type="entry name" value="WD40/YVTN_repeat-like_dom_sf"/>
</dbReference>
<organism evidence="3 4">
    <name type="scientific">Haloterrigena turkmenica (strain ATCC 51198 / DSM 5511 / JCM 9101 / NCIMB 13204 / VKM B-1734 / 4k)</name>
    <name type="common">Halococcus turkmenicus</name>
    <dbReference type="NCBI Taxonomy" id="543526"/>
    <lineage>
        <taxon>Archaea</taxon>
        <taxon>Methanobacteriati</taxon>
        <taxon>Methanobacteriota</taxon>
        <taxon>Stenosarchaea group</taxon>
        <taxon>Halobacteria</taxon>
        <taxon>Halobacteriales</taxon>
        <taxon>Natrialbaceae</taxon>
        <taxon>Haloterrigena</taxon>
    </lineage>
</organism>
<name>D2S1J1_HALTV</name>
<sequence length="350" mass="36990">MTRGGPYQTFVCSAGSDGDGIVTVAVAPDGTLTERARTTAPHPMFLALRPDGETLYAVERVDGGRVSAYRIDAESGGLERLNGRSSEGAGPCYVSVDATGQYAFVANYQGGTVAAYPLADDGRLGEATDVVRHEGSGPDPERQAVPHPHAIAPGPENRFRYAPDLGTDRIEIYRADESGALRPAEAGPTTVRAGAGPRHIAFHPTEPYCYVVDELESTVTAYERDAESGELAAIDRTTTLPAAFDGTNEPADVHVHPSGRWVYVSNRGHDSVAVFAVDAATGRLELLAHEPTRGETPRDIALAPDGEVLLACNQHGDAVVSFAIDETGRLEKIAALDVPKPVCATFLESA</sequence>
<evidence type="ECO:0000256" key="2">
    <source>
        <dbReference type="SAM" id="MobiDB-lite"/>
    </source>
</evidence>
<dbReference type="KEGG" id="htu:Htur_4427"/>
<dbReference type="InterPro" id="IPR019405">
    <property type="entry name" value="Lactonase_7-beta_prop"/>
</dbReference>
<dbReference type="Gene3D" id="2.130.10.10">
    <property type="entry name" value="YVTN repeat-like/Quinoprotein amine dehydrogenase"/>
    <property type="match status" value="1"/>
</dbReference>
<reference evidence="3 4" key="1">
    <citation type="journal article" date="2010" name="Stand. Genomic Sci.">
        <title>Complete genome sequence of Haloterrigena turkmenica type strain (4k).</title>
        <authorList>
            <person name="Saunders E."/>
            <person name="Tindall B.J."/>
            <person name="Fahnrich R."/>
            <person name="Lapidus A."/>
            <person name="Copeland A."/>
            <person name="Del Rio T.G."/>
            <person name="Lucas S."/>
            <person name="Chen F."/>
            <person name="Tice H."/>
            <person name="Cheng J.F."/>
            <person name="Han C."/>
            <person name="Detter J.C."/>
            <person name="Bruce D."/>
            <person name="Goodwin L."/>
            <person name="Chain P."/>
            <person name="Pitluck S."/>
            <person name="Pati A."/>
            <person name="Ivanova N."/>
            <person name="Mavromatis K."/>
            <person name="Chen A."/>
            <person name="Palaniappan K."/>
            <person name="Land M."/>
            <person name="Hauser L."/>
            <person name="Chang Y.J."/>
            <person name="Jeffries C.D."/>
            <person name="Brettin T."/>
            <person name="Rohde M."/>
            <person name="Goker M."/>
            <person name="Bristow J."/>
            <person name="Eisen J.A."/>
            <person name="Markowitz V."/>
            <person name="Hugenholtz P."/>
            <person name="Klenk H.P."/>
            <person name="Kyrpides N.C."/>
        </authorList>
    </citation>
    <scope>NUCLEOTIDE SEQUENCE [LARGE SCALE GENOMIC DNA]</scope>
    <source>
        <strain evidence="4">ATCC 51198 / DSM 5511 / JCM 9101 / NCIMB 13204 / VKM B-1734 / 4k</strain>
    </source>
</reference>
<geneLocation type="plasmid" evidence="3 4">
    <name>pHTUR02</name>
</geneLocation>
<dbReference type="PANTHER" id="PTHR30344:SF1">
    <property type="entry name" value="6-PHOSPHOGLUCONOLACTONASE"/>
    <property type="match status" value="1"/>
</dbReference>
<feature type="region of interest" description="Disordered" evidence="2">
    <location>
        <begin position="132"/>
        <end position="158"/>
    </location>
</feature>
<dbReference type="AlphaFoldDB" id="D2S1J1"/>
<feature type="compositionally biased region" description="Basic and acidic residues" evidence="2">
    <location>
        <begin position="132"/>
        <end position="144"/>
    </location>
</feature>
<gene>
    <name evidence="3" type="ordered locus">Htur_4427</name>
</gene>
<dbReference type="Pfam" id="PF10282">
    <property type="entry name" value="Lactonase"/>
    <property type="match status" value="1"/>
</dbReference>
<dbReference type="OrthoDB" id="201589at2157"/>
<dbReference type="InterPro" id="IPR050282">
    <property type="entry name" value="Cycloisomerase_2"/>
</dbReference>
<accession>D2S1J1</accession>
<comment type="similarity">
    <text evidence="1">Belongs to the cycloisomerase 2 family.</text>
</comment>
<dbReference type="Proteomes" id="UP000001903">
    <property type="component" value="Plasmid pHTUR02"/>
</dbReference>
<evidence type="ECO:0000256" key="1">
    <source>
        <dbReference type="ARBA" id="ARBA00005564"/>
    </source>
</evidence>
<dbReference type="PANTHER" id="PTHR30344">
    <property type="entry name" value="6-PHOSPHOGLUCONOLACTONASE-RELATED"/>
    <property type="match status" value="1"/>
</dbReference>
<keyword evidence="4" id="KW-1185">Reference proteome</keyword>
<dbReference type="GO" id="GO:0005829">
    <property type="term" value="C:cytosol"/>
    <property type="evidence" value="ECO:0007669"/>
    <property type="project" value="TreeGrafter"/>
</dbReference>
<evidence type="ECO:0000313" key="3">
    <source>
        <dbReference type="EMBL" id="ADB63238.1"/>
    </source>
</evidence>
<proteinExistence type="inferred from homology"/>
<dbReference type="GO" id="GO:0017057">
    <property type="term" value="F:6-phosphogluconolactonase activity"/>
    <property type="evidence" value="ECO:0007669"/>
    <property type="project" value="UniProtKB-EC"/>
</dbReference>
<dbReference type="SUPFAM" id="SSF51004">
    <property type="entry name" value="C-terminal (heme d1) domain of cytochrome cd1-nitrite reductase"/>
    <property type="match status" value="1"/>
</dbReference>
<evidence type="ECO:0000313" key="4">
    <source>
        <dbReference type="Proteomes" id="UP000001903"/>
    </source>
</evidence>
<dbReference type="HOGENOM" id="CLU_038716_3_0_2"/>
<protein>
    <submittedName>
        <fullName evidence="3">6-phosphogluconolactonase</fullName>
        <ecNumber evidence="3">3.1.1.31</ecNumber>
    </submittedName>
</protein>
<keyword evidence="3" id="KW-0614">Plasmid</keyword>